<proteinExistence type="predicted"/>
<dbReference type="PANTHER" id="PTHR33990">
    <property type="entry name" value="PROTEIN YJDN-RELATED"/>
    <property type="match status" value="1"/>
</dbReference>
<dbReference type="InterPro" id="IPR009725">
    <property type="entry name" value="3_dmu_93_MTrfase"/>
</dbReference>
<dbReference type="KEGG" id="spib:G8759_10615"/>
<dbReference type="EMBL" id="CP050063">
    <property type="protein sequence ID" value="QIP13047.1"/>
    <property type="molecule type" value="Genomic_DNA"/>
</dbReference>
<evidence type="ECO:0000313" key="3">
    <source>
        <dbReference type="Proteomes" id="UP000501802"/>
    </source>
</evidence>
<evidence type="ECO:0000259" key="1">
    <source>
        <dbReference type="Pfam" id="PF06983"/>
    </source>
</evidence>
<reference evidence="2 3" key="1">
    <citation type="submission" date="2020-03" db="EMBL/GenBank/DDBJ databases">
        <authorList>
            <person name="Kim M.K."/>
        </authorList>
    </citation>
    <scope>NUCLEOTIDE SEQUENCE [LARGE SCALE GENOMIC DNA]</scope>
    <source>
        <strain evidence="2 3">BT328</strain>
    </source>
</reference>
<dbReference type="AlphaFoldDB" id="A0A6G9AKR1"/>
<protein>
    <submittedName>
        <fullName evidence="2">VOC family protein</fullName>
    </submittedName>
</protein>
<gene>
    <name evidence="2" type="ORF">G8759_10615</name>
</gene>
<dbReference type="PIRSF" id="PIRSF021700">
    <property type="entry name" value="3_dmu_93_MTrfase"/>
    <property type="match status" value="1"/>
</dbReference>
<evidence type="ECO:0000313" key="2">
    <source>
        <dbReference type="EMBL" id="QIP13047.1"/>
    </source>
</evidence>
<dbReference type="CDD" id="cd06588">
    <property type="entry name" value="PhnB_like"/>
    <property type="match status" value="1"/>
</dbReference>
<keyword evidence="3" id="KW-1185">Reference proteome</keyword>
<sequence>MQKITTFLTFKDQAEEAANLYTSIFKNAKIDHISRYGEAGPAPAGTVMTVMFHLDGQEFIALNGGPHFTFAEGISLFVNCETQEEVDNFWEKLSEGGEKGPCGWLKDKFGVSWQIVPSVMNSLLQSKDAEKSKRVMEAMMKMSKLDIKTLEEA</sequence>
<dbReference type="RefSeq" id="WP_167207745.1">
    <property type="nucleotide sequence ID" value="NZ_CP050063.1"/>
</dbReference>
<name>A0A6G9AKR1_9BACT</name>
<dbReference type="InterPro" id="IPR028973">
    <property type="entry name" value="PhnB-like"/>
</dbReference>
<organism evidence="2 3">
    <name type="scientific">Spirosoma aureum</name>
    <dbReference type="NCBI Taxonomy" id="2692134"/>
    <lineage>
        <taxon>Bacteria</taxon>
        <taxon>Pseudomonadati</taxon>
        <taxon>Bacteroidota</taxon>
        <taxon>Cytophagia</taxon>
        <taxon>Cytophagales</taxon>
        <taxon>Cytophagaceae</taxon>
        <taxon>Spirosoma</taxon>
    </lineage>
</organism>
<feature type="domain" description="PhnB-like" evidence="1">
    <location>
        <begin position="2"/>
        <end position="116"/>
    </location>
</feature>
<dbReference type="InterPro" id="IPR029068">
    <property type="entry name" value="Glyas_Bleomycin-R_OHBP_Dase"/>
</dbReference>
<dbReference type="Pfam" id="PF06983">
    <property type="entry name" value="3-dmu-9_3-mt"/>
    <property type="match status" value="1"/>
</dbReference>
<dbReference type="Proteomes" id="UP000501802">
    <property type="component" value="Chromosome"/>
</dbReference>
<accession>A0A6G9AKR1</accession>
<dbReference type="SUPFAM" id="SSF54593">
    <property type="entry name" value="Glyoxalase/Bleomycin resistance protein/Dihydroxybiphenyl dioxygenase"/>
    <property type="match status" value="1"/>
</dbReference>
<dbReference type="Gene3D" id="3.10.180.10">
    <property type="entry name" value="2,3-Dihydroxybiphenyl 1,2-Dioxygenase, domain 1"/>
    <property type="match status" value="1"/>
</dbReference>